<dbReference type="InterPro" id="IPR015943">
    <property type="entry name" value="WD40/YVTN_repeat-like_dom_sf"/>
</dbReference>
<dbReference type="OrthoDB" id="241555at2759"/>
<keyword evidence="1" id="KW-0175">Coiled coil</keyword>
<dbReference type="InterPro" id="IPR036322">
    <property type="entry name" value="WD40_repeat_dom_sf"/>
</dbReference>
<dbReference type="EMBL" id="NBCO01000029">
    <property type="protein sequence ID" value="ORC86225.1"/>
    <property type="molecule type" value="Genomic_DNA"/>
</dbReference>
<evidence type="ECO:0000313" key="3">
    <source>
        <dbReference type="Proteomes" id="UP000192257"/>
    </source>
</evidence>
<organism evidence="2 3">
    <name type="scientific">Trypanosoma theileri</name>
    <dbReference type="NCBI Taxonomy" id="67003"/>
    <lineage>
        <taxon>Eukaryota</taxon>
        <taxon>Discoba</taxon>
        <taxon>Euglenozoa</taxon>
        <taxon>Kinetoplastea</taxon>
        <taxon>Metakinetoplastina</taxon>
        <taxon>Trypanosomatida</taxon>
        <taxon>Trypanosomatidae</taxon>
        <taxon>Trypanosoma</taxon>
    </lineage>
</organism>
<dbReference type="VEuPathDB" id="TriTrypDB:TM35_000291070"/>
<dbReference type="AlphaFoldDB" id="A0A1X0NND2"/>
<feature type="coiled-coil region" evidence="1">
    <location>
        <begin position="502"/>
        <end position="588"/>
    </location>
</feature>
<evidence type="ECO:0000313" key="2">
    <source>
        <dbReference type="EMBL" id="ORC86225.1"/>
    </source>
</evidence>
<dbReference type="RefSeq" id="XP_028880291.1">
    <property type="nucleotide sequence ID" value="XM_029028264.1"/>
</dbReference>
<reference evidence="2 3" key="1">
    <citation type="submission" date="2017-03" db="EMBL/GenBank/DDBJ databases">
        <title>An alternative strategy for trypanosome survival in the mammalian bloodstream revealed through genome and transcriptome analysis of the ubiquitous bovine parasite Trypanosoma (Megatrypanum) theileri.</title>
        <authorList>
            <person name="Kelly S."/>
            <person name="Ivens A."/>
            <person name="Mott A."/>
            <person name="O'Neill E."/>
            <person name="Emms D."/>
            <person name="Macleod O."/>
            <person name="Voorheis P."/>
            <person name="Matthews J."/>
            <person name="Matthews K."/>
            <person name="Carrington M."/>
        </authorList>
    </citation>
    <scope>NUCLEOTIDE SEQUENCE [LARGE SCALE GENOMIC DNA]</scope>
    <source>
        <strain evidence="2">Edinburgh</strain>
    </source>
</reference>
<gene>
    <name evidence="2" type="ORF">TM35_000291070</name>
</gene>
<proteinExistence type="predicted"/>
<sequence>MASSTVFLADGSEGVICPSEDYCDLICMNENVWALRSCCRYIDVLDPQGGDLLDTLSLPEKCVQICCAANRVWLLSTNGHLINYDFSGILLGVLDSEYGKIKRLHSFDNCPSFFATSQEGAFQIWNMDRMIVDRVFPCEGGGIIVAVFPVHPYSLLLSVQEDQIILWDLNNSHPLCVKPVEKVNTAVFVRSLYATSSPDCCWAGGNKWIFIFRLVNSPNGEITLEKERAIPCASVRQLVSISLSHIISLDAESLITVWDSRKYTPVRLFKVDTAMEIVRGSPSPHLFLVHTSQVMTFWTLASQRRFTWEHRVYDDKTLGLDSSHISTCFVKQDESMYLSKKYSCLLEMTDAYRKKIVEIISNTALDEVMKTTTILTLDKCLGDQMKVLMSDDNNNNKTSYLSIKKKSSRDLVKYWREKYLVEKERNEILLNRLQGITENIQKKPHESNLESHLADLLVLNCAHQRTISELRGYILQLEAKIHEIDLDGINNVYPTQVMENKNKVYIDRISNLQRELQMALENSSSVEESQEEVQKMADILSRTKEALNLERKKVIALTQQIMAIGREKDKLCNNMEYLEEELQTSIRQGEEREEFLKRGQFEMEEKLRRISLMLTEKDEEIRLMTKQMEEMKEYRHFASDLTLRETEIAGLKRQLEYMKDNLLIYQKEKISAGSAYDSIMNMLNSLKDNSPAAILGNALGNIDHRLSHLKTCEKLLMEKDDHLAIKDDEIRLLSRRVKELEGDISRVSSLFSRVPHSVRDIEALLLEVNEYRLRYGKSEEIDEMVAIQQLELAAGRSVD</sequence>
<comment type="caution">
    <text evidence="2">The sequence shown here is derived from an EMBL/GenBank/DDBJ whole genome shotgun (WGS) entry which is preliminary data.</text>
</comment>
<dbReference type="Gene3D" id="2.130.10.10">
    <property type="entry name" value="YVTN repeat-like/Quinoprotein amine dehydrogenase"/>
    <property type="match status" value="1"/>
</dbReference>
<dbReference type="GeneID" id="39988044"/>
<name>A0A1X0NND2_9TRYP</name>
<protein>
    <submittedName>
        <fullName evidence="2">Uncharacterized protein</fullName>
    </submittedName>
</protein>
<evidence type="ECO:0000256" key="1">
    <source>
        <dbReference type="SAM" id="Coils"/>
    </source>
</evidence>
<accession>A0A1X0NND2</accession>
<keyword evidence="3" id="KW-1185">Reference proteome</keyword>
<dbReference type="Proteomes" id="UP000192257">
    <property type="component" value="Unassembled WGS sequence"/>
</dbReference>
<dbReference type="SUPFAM" id="SSF50978">
    <property type="entry name" value="WD40 repeat-like"/>
    <property type="match status" value="1"/>
</dbReference>